<dbReference type="Pfam" id="PF02682">
    <property type="entry name" value="CT_C_D"/>
    <property type="match status" value="1"/>
</dbReference>
<dbReference type="RefSeq" id="WP_317080573.1">
    <property type="nucleotide sequence ID" value="NZ_CP136594.1"/>
</dbReference>
<dbReference type="Gene3D" id="2.40.100.10">
    <property type="entry name" value="Cyclophilin-like"/>
    <property type="match status" value="1"/>
</dbReference>
<dbReference type="PANTHER" id="PTHR34698">
    <property type="entry name" value="5-OXOPROLINASE SUBUNIT B"/>
    <property type="match status" value="1"/>
</dbReference>
<evidence type="ECO:0000259" key="4">
    <source>
        <dbReference type="SMART" id="SM00796"/>
    </source>
</evidence>
<evidence type="ECO:0000256" key="2">
    <source>
        <dbReference type="ARBA" id="ARBA00022801"/>
    </source>
</evidence>
<organism evidence="5 6">
    <name type="scientific">Alterisphingorhabdus coralli</name>
    <dbReference type="NCBI Taxonomy" id="3071408"/>
    <lineage>
        <taxon>Bacteria</taxon>
        <taxon>Pseudomonadati</taxon>
        <taxon>Pseudomonadota</taxon>
        <taxon>Alphaproteobacteria</taxon>
        <taxon>Sphingomonadales</taxon>
        <taxon>Sphingomonadaceae</taxon>
        <taxon>Alterisphingorhabdus (ex Yan et al. 2024)</taxon>
    </lineage>
</organism>
<dbReference type="GO" id="GO:0005524">
    <property type="term" value="F:ATP binding"/>
    <property type="evidence" value="ECO:0007669"/>
    <property type="project" value="UniProtKB-KW"/>
</dbReference>
<dbReference type="AlphaFoldDB" id="A0AA97I0L4"/>
<keyword evidence="3" id="KW-0067">ATP-binding</keyword>
<keyword evidence="6" id="KW-1185">Reference proteome</keyword>
<gene>
    <name evidence="5" type="ORF">RB602_10750</name>
</gene>
<dbReference type="PANTHER" id="PTHR34698:SF2">
    <property type="entry name" value="5-OXOPROLINASE SUBUNIT B"/>
    <property type="match status" value="1"/>
</dbReference>
<dbReference type="InterPro" id="IPR003833">
    <property type="entry name" value="CT_C_D"/>
</dbReference>
<evidence type="ECO:0000256" key="3">
    <source>
        <dbReference type="ARBA" id="ARBA00022840"/>
    </source>
</evidence>
<dbReference type="SMART" id="SM00796">
    <property type="entry name" value="AHS1"/>
    <property type="match status" value="1"/>
</dbReference>
<name>A0AA97I0L4_9SPHN</name>
<dbReference type="InterPro" id="IPR029000">
    <property type="entry name" value="Cyclophilin-like_dom_sf"/>
</dbReference>
<proteinExistence type="predicted"/>
<reference evidence="5 6" key="1">
    <citation type="submission" date="2023-10" db="EMBL/GenBank/DDBJ databases">
        <title>Complete genome sequence of a Sphingomonadaceae bacterium.</title>
        <authorList>
            <person name="Yan C."/>
        </authorList>
    </citation>
    <scope>NUCLEOTIDE SEQUENCE [LARGE SCALE GENOMIC DNA]</scope>
    <source>
        <strain evidence="5 6">SCSIO 66989</strain>
    </source>
</reference>
<protein>
    <submittedName>
        <fullName evidence="5">Carboxyltransferase domain-containing protein</fullName>
    </submittedName>
</protein>
<keyword evidence="2" id="KW-0378">Hydrolase</keyword>
<evidence type="ECO:0000313" key="6">
    <source>
        <dbReference type="Proteomes" id="UP001302429"/>
    </source>
</evidence>
<evidence type="ECO:0000256" key="1">
    <source>
        <dbReference type="ARBA" id="ARBA00022741"/>
    </source>
</evidence>
<dbReference type="GO" id="GO:0016787">
    <property type="term" value="F:hydrolase activity"/>
    <property type="evidence" value="ECO:0007669"/>
    <property type="project" value="UniProtKB-KW"/>
</dbReference>
<evidence type="ECO:0000313" key="5">
    <source>
        <dbReference type="EMBL" id="WOE74325.1"/>
    </source>
</evidence>
<dbReference type="SUPFAM" id="SSF50891">
    <property type="entry name" value="Cyclophilin-like"/>
    <property type="match status" value="1"/>
</dbReference>
<dbReference type="KEGG" id="acoa:RB602_10750"/>
<dbReference type="EMBL" id="CP136594">
    <property type="protein sequence ID" value="WOE74325.1"/>
    <property type="molecule type" value="Genomic_DNA"/>
</dbReference>
<sequence>MSYATPGQLISGEDWLAIPLEDWQAMAMLQQMAQDQSLWEAVVAGETLLTLRYDPAKVTAREAHSSAISLLHSAKKSVSSGEYEASQQHHLLPLVVNAETAPEWEMVAEQLGMSASQLPQWLEQRVYRVSLTGFQPGFAYLQDISAGNLPEIPRLASPRIAVHAGSLGFRGAKACLYAHKGPGGWPIIGRSNTPLFRPDNRKAPALLSIGDTVSFEILDSEHNHV</sequence>
<keyword evidence="1" id="KW-0547">Nucleotide-binding</keyword>
<dbReference type="InterPro" id="IPR010016">
    <property type="entry name" value="PxpB"/>
</dbReference>
<dbReference type="Proteomes" id="UP001302429">
    <property type="component" value="Chromosome"/>
</dbReference>
<accession>A0AA97I0L4</accession>
<feature type="domain" description="Carboxyltransferase" evidence="4">
    <location>
        <begin position="6"/>
        <end position="207"/>
    </location>
</feature>